<dbReference type="AlphaFoldDB" id="A0AA48RB74"/>
<gene>
    <name evidence="1" type="ORF">AMST5_02900</name>
</gene>
<accession>A0AA48RB74</accession>
<evidence type="ECO:0000313" key="1">
    <source>
        <dbReference type="EMBL" id="CAJ0877680.1"/>
    </source>
</evidence>
<reference evidence="1" key="1">
    <citation type="submission" date="2023-07" db="EMBL/GenBank/DDBJ databases">
        <authorList>
            <person name="Pelsma A.J. K."/>
        </authorList>
    </citation>
    <scope>NUCLEOTIDE SEQUENCE</scope>
</reference>
<proteinExistence type="predicted"/>
<protein>
    <submittedName>
        <fullName evidence="1">Uncharacterized protein</fullName>
    </submittedName>
</protein>
<name>A0AA48RB74_9ZZZZ</name>
<sequence>MQAFGRHDMSFHKAKERIERRTDRADRIGHGRQRNRHAFQGITLGLTVQGLVLAELLEHDHRQQQARPRPSPRDDMERRRRLADLLAIPAGELLPNGLDHLPLPRLRFQRPCHILSELAQAIAAAAFACRRWVDHHALAGKMVGERIAVGTLARKSGDRCRSGNCLFRRKFVFCRAGFQLFEGERQLIDQARRALRPLPVDLPLQFRDPQLLLRNQRHVFRRFRAGDRQFRRNVQALGLRNGQRRFQGGVFMDKSGASGIHETK</sequence>
<dbReference type="EMBL" id="OY288114">
    <property type="protein sequence ID" value="CAJ0877680.1"/>
    <property type="molecule type" value="Genomic_DNA"/>
</dbReference>
<organism evidence="1">
    <name type="scientific">freshwater sediment metagenome</name>
    <dbReference type="NCBI Taxonomy" id="556182"/>
    <lineage>
        <taxon>unclassified sequences</taxon>
        <taxon>metagenomes</taxon>
        <taxon>ecological metagenomes</taxon>
    </lineage>
</organism>